<sequence length="124" mass="14392">MALTCSLLQRGFFGLLLSKSFGMNIRSLCFTPSSMDKRRSLLVYVLAWKVRVDCRSSRWKLFSAEGLPITIYFSCLCVELRFESTPQYLFVCSVSSEIFRENFLMEECGNSELKFLRRLENGLK</sequence>
<dbReference type="Proteomes" id="UP001151760">
    <property type="component" value="Unassembled WGS sequence"/>
</dbReference>
<evidence type="ECO:0000313" key="2">
    <source>
        <dbReference type="Proteomes" id="UP001151760"/>
    </source>
</evidence>
<comment type="caution">
    <text evidence="1">The sequence shown here is derived from an EMBL/GenBank/DDBJ whole genome shotgun (WGS) entry which is preliminary data.</text>
</comment>
<keyword evidence="2" id="KW-1185">Reference proteome</keyword>
<evidence type="ECO:0000313" key="1">
    <source>
        <dbReference type="EMBL" id="GJS77433.1"/>
    </source>
</evidence>
<protein>
    <submittedName>
        <fullName evidence="1">Uncharacterized protein</fullName>
    </submittedName>
</protein>
<gene>
    <name evidence="1" type="ORF">Tco_0727314</name>
</gene>
<name>A0ABQ4YL18_9ASTR</name>
<reference evidence="1" key="2">
    <citation type="submission" date="2022-01" db="EMBL/GenBank/DDBJ databases">
        <authorList>
            <person name="Yamashiro T."/>
            <person name="Shiraishi A."/>
            <person name="Satake H."/>
            <person name="Nakayama K."/>
        </authorList>
    </citation>
    <scope>NUCLEOTIDE SEQUENCE</scope>
</reference>
<organism evidence="1 2">
    <name type="scientific">Tanacetum coccineum</name>
    <dbReference type="NCBI Taxonomy" id="301880"/>
    <lineage>
        <taxon>Eukaryota</taxon>
        <taxon>Viridiplantae</taxon>
        <taxon>Streptophyta</taxon>
        <taxon>Embryophyta</taxon>
        <taxon>Tracheophyta</taxon>
        <taxon>Spermatophyta</taxon>
        <taxon>Magnoliopsida</taxon>
        <taxon>eudicotyledons</taxon>
        <taxon>Gunneridae</taxon>
        <taxon>Pentapetalae</taxon>
        <taxon>asterids</taxon>
        <taxon>campanulids</taxon>
        <taxon>Asterales</taxon>
        <taxon>Asteraceae</taxon>
        <taxon>Asteroideae</taxon>
        <taxon>Anthemideae</taxon>
        <taxon>Anthemidinae</taxon>
        <taxon>Tanacetum</taxon>
    </lineage>
</organism>
<proteinExistence type="predicted"/>
<dbReference type="EMBL" id="BQNB010010447">
    <property type="protein sequence ID" value="GJS77433.1"/>
    <property type="molecule type" value="Genomic_DNA"/>
</dbReference>
<accession>A0ABQ4YL18</accession>
<reference evidence="1" key="1">
    <citation type="journal article" date="2022" name="Int. J. Mol. Sci.">
        <title>Draft Genome of Tanacetum Coccineum: Genomic Comparison of Closely Related Tanacetum-Family Plants.</title>
        <authorList>
            <person name="Yamashiro T."/>
            <person name="Shiraishi A."/>
            <person name="Nakayama K."/>
            <person name="Satake H."/>
        </authorList>
    </citation>
    <scope>NUCLEOTIDE SEQUENCE</scope>
</reference>